<evidence type="ECO:0008006" key="4">
    <source>
        <dbReference type="Google" id="ProtNLM"/>
    </source>
</evidence>
<accession>G8EXW8</accession>
<feature type="region of interest" description="Disordered" evidence="1">
    <location>
        <begin position="764"/>
        <end position="801"/>
    </location>
</feature>
<evidence type="ECO:0000313" key="3">
    <source>
        <dbReference type="Proteomes" id="UP000297591"/>
    </source>
</evidence>
<proteinExistence type="predicted"/>
<feature type="compositionally biased region" description="Polar residues" evidence="1">
    <location>
        <begin position="774"/>
        <end position="791"/>
    </location>
</feature>
<name>G8EXW8_9CAUD</name>
<dbReference type="EMBL" id="JF974299">
    <property type="protein sequence ID" value="AET72658.1"/>
    <property type="molecule type" value="Genomic_DNA"/>
</dbReference>
<feature type="region of interest" description="Disordered" evidence="1">
    <location>
        <begin position="541"/>
        <end position="560"/>
    </location>
</feature>
<dbReference type="Proteomes" id="UP000297591">
    <property type="component" value="Segment"/>
</dbReference>
<dbReference type="Gene3D" id="1.10.530.10">
    <property type="match status" value="1"/>
</dbReference>
<gene>
    <name evidence="2" type="ORF">SXFG_00108</name>
</gene>
<evidence type="ECO:0000313" key="2">
    <source>
        <dbReference type="EMBL" id="AET72658.1"/>
    </source>
</evidence>
<feature type="region of interest" description="Disordered" evidence="1">
    <location>
        <begin position="574"/>
        <end position="612"/>
    </location>
</feature>
<protein>
    <recommendedName>
        <fullName evidence="4">N-acetylmuramoyl-L-alanine amidase domain-containing protein</fullName>
    </recommendedName>
</protein>
<sequence>MMATVQKSSKINFYKFVQVKEPSSSAAVGSSNAIATKAINTNTVAINNLGATVNSIAKILTDIKKTSLTQLEIDKKDAKKFTAQFTKPQKQKGKGLIAALEGGRVLGFLENLLNLFGGLFKLAILRPALKWIADPKNRKSVESVINILKTVVGFIFKAAEFGIVNTIDGLYNLLSDDTSWWEKLLGLGQAIAGVGTILLGVRYLSNPTKIIKDIYTGVRALIRFVTGGRGGGMGGGRRRGGRLGGALRLAAGAGLAYGSYKAIESLSEDKPEEKARGGKVKKASQGGWISGPQSGYKVSLDGGRSTSFIGHGTEYVARKSNGGAFVVPFNTPGTKTNPHLTQRRMGEAKSQGYKLPGFSTGGAFLEGIKNRDATTGDNANKKIYLHWSAGALNNTALNGDLGYQAYVKTNGIHMHNKYGKTPPYHTYNKNGSNAAGIGIAAGSGIVRERQGAWDSPNAPRSSQYKRMAKEAAGLATSWGWKPSDITNKRVRTHSEEYQDNKAAYGDHFRWDLEKLYGQDALGSGPNKMRNMIKQEMSKFGQKNLNGTDNHDDSQMPSGFMRGLTGVADYITGNRFNLDKRPTATSSSPGGGEQRTGENGDQQPTSDNAHGYGSLLDMIGKRESDSSGGYDAVNQIGRAGGHSTDGYAGPFSKMKQHGGKKLTSMTVGEVMALQAPRSMSDAEWIKQGRLHATGRYQIIGPTLKALVDRGVVSKDDKYNAATQNKLGVALINGRGRNAHGLKNEWVGLQKETDGAILAAYDANGAKTKGGHSAASARNNSDVTTGYGDNNSSTDKRTNVPNASAKKGLFADFLGPRGDIRSGEEVFGRDIYSDSTFSPDTRERQQRQPASDLMSSASGDQKDAILKDMVKITKERNRAREVISNRTQQVMTEVTSSISQSNVSNATAIQMAQNAITQLMSQSNSGPTTPQFIPTGSGGSTGGGGGISGAGVGRAIGGDTGAAIGGITAAALNSFNNPLKGIFR</sequence>
<evidence type="ECO:0000256" key="1">
    <source>
        <dbReference type="SAM" id="MobiDB-lite"/>
    </source>
</evidence>
<reference evidence="2 3" key="1">
    <citation type="submission" date="2010-12" db="EMBL/GenBank/DDBJ databases">
        <title>The Genome Sequence of Synechococcus phage S-CAM8 0608SB47.</title>
        <authorList>
            <consortium name="The Broad Institute Genome Sequencing Platform"/>
            <person name="Henn M.R."/>
            <person name="Martiny J."/>
            <person name="Weihe C."/>
            <person name="Levin J."/>
            <person name="Malboeuf C."/>
            <person name="Casali M."/>
            <person name="Russ C."/>
            <person name="Lennon N."/>
            <person name="Chapman S.B."/>
            <person name="Erlich R."/>
            <person name="Young S.K."/>
            <person name="Yandava C."/>
            <person name="Zeng Q."/>
            <person name="Alvarado L."/>
            <person name="Anderson S."/>
            <person name="Berlin A."/>
            <person name="Chen Z."/>
            <person name="Freedman E."/>
            <person name="Gellesch M."/>
            <person name="Goldberg J."/>
            <person name="Green L."/>
            <person name="Griggs A."/>
            <person name="Gujja S."/>
            <person name="Heilman E.R."/>
            <person name="Heiman D."/>
            <person name="Hollinger A."/>
            <person name="Howarth C."/>
            <person name="Larson L."/>
            <person name="Mehta T."/>
            <person name="Pearson M."/>
            <person name="Roberts A."/>
            <person name="Ryan E."/>
            <person name="Saif S."/>
            <person name="Shea T."/>
            <person name="Shenoy N."/>
            <person name="Sisk P."/>
            <person name="Stolte C."/>
            <person name="Sykes S."/>
            <person name="White J."/>
            <person name="Haas B."/>
            <person name="Nusbaum C."/>
            <person name="Birren B."/>
        </authorList>
    </citation>
    <scope>NUCLEOTIDE SEQUENCE [LARGE SCALE GENOMIC DNA]</scope>
    <source>
        <strain evidence="2 3">0608SB47</strain>
    </source>
</reference>
<feature type="compositionally biased region" description="Polar residues" evidence="1">
    <location>
        <begin position="845"/>
        <end position="857"/>
    </location>
</feature>
<feature type="region of interest" description="Disordered" evidence="1">
    <location>
        <begin position="829"/>
        <end position="860"/>
    </location>
</feature>
<organism evidence="2 3">
    <name type="scientific">Synechococcus phage S-CAM8</name>
    <dbReference type="NCBI Taxonomy" id="754038"/>
    <lineage>
        <taxon>Viruses</taxon>
        <taxon>Duplodnaviria</taxon>
        <taxon>Heunggongvirae</taxon>
        <taxon>Uroviricota</taxon>
        <taxon>Caudoviricetes</taxon>
        <taxon>Pantevenvirales</taxon>
        <taxon>Kyanoviridae</taxon>
        <taxon>Neritesvirus</taxon>
        <taxon>Neritesvirus scam8</taxon>
    </lineage>
</organism>
<feature type="region of interest" description="Disordered" evidence="1">
    <location>
        <begin position="268"/>
        <end position="288"/>
    </location>
</feature>
<feature type="compositionally biased region" description="Polar residues" evidence="1">
    <location>
        <begin position="596"/>
        <end position="607"/>
    </location>
</feature>